<dbReference type="KEGG" id="slb:AWJ20_838"/>
<feature type="compositionally biased region" description="Polar residues" evidence="4">
    <location>
        <begin position="31"/>
        <end position="41"/>
    </location>
</feature>
<feature type="domain" description="AAA+ ATPase" evidence="5">
    <location>
        <begin position="555"/>
        <end position="690"/>
    </location>
</feature>
<dbReference type="OrthoDB" id="27435at2759"/>
<dbReference type="GO" id="GO:0005737">
    <property type="term" value="C:cytoplasm"/>
    <property type="evidence" value="ECO:0007669"/>
    <property type="project" value="TreeGrafter"/>
</dbReference>
<dbReference type="Gene3D" id="1.10.8.60">
    <property type="match status" value="2"/>
</dbReference>
<organism evidence="6 7">
    <name type="scientific">Sugiyamaella lignohabitans</name>
    <dbReference type="NCBI Taxonomy" id="796027"/>
    <lineage>
        <taxon>Eukaryota</taxon>
        <taxon>Fungi</taxon>
        <taxon>Dikarya</taxon>
        <taxon>Ascomycota</taxon>
        <taxon>Saccharomycotina</taxon>
        <taxon>Dipodascomycetes</taxon>
        <taxon>Dipodascales</taxon>
        <taxon>Trichomonascaceae</taxon>
        <taxon>Sugiyamaella</taxon>
    </lineage>
</organism>
<keyword evidence="1" id="KW-0677">Repeat</keyword>
<dbReference type="Pfam" id="PF00004">
    <property type="entry name" value="AAA"/>
    <property type="match status" value="2"/>
</dbReference>
<dbReference type="Gene3D" id="3.40.50.300">
    <property type="entry name" value="P-loop containing nucleotide triphosphate hydrolases"/>
    <property type="match status" value="2"/>
</dbReference>
<proteinExistence type="predicted"/>
<dbReference type="InterPro" id="IPR041569">
    <property type="entry name" value="AAA_lid_3"/>
</dbReference>
<sequence>MGSKSGLNLNTPPSKTKRLPANGLQDKVKTPANSSPSKISKNESINEGLSFIVRPSSSTGWATVFKVYLNLDVIRQLGFTAGDLVVVSKPGEKGVVGLISPSGVKLSNQIVELNSSFRKILGIVSGERISLKKFKGRPTNAISVQIGCLDYEKLTTDESKDLAINSIKAILKDINLISPGLRFELNSQADTKSEAVVTNISGLPDIENLNLESRSQGHGDEDLLSPVFYFDAVNTEVLLSSSCNIQNDIPAMIGYSSVGGLGKQIALLRSKIELPLHKPELFKRFNMAPDRGFLLYGPPGTGKTMLLRAVAHETDAHILTINGPSIVSKYLGETESSLRSIFQEAREYEPSIIVIDEIDALVPKRDSDDSGEAESRVVSTLLTLMDGVGSTGKVVVIGATNRPNSIDPALRRPGRFGQEIEIGIPDAIGRLEILDIHFRSMPHKLSHGFIADIASKTHGYVGADLYALCRDSVMKAIQRGIDNDESIEQMAVVEDDIIKAMLDIRPSAMREIFLETPKVLWSDIGGQEHVKQKLKETVEWPLSHSETFNKLGITPPRGVLLYGPPGCSKTLIAKALATETGLNFLAVKGPELFNKFVGESERAVRETFRKARAAAPSIIFFDEIDALSAARGHGEAGGDRVLTSLLNEMDGIEALKDVIIIAATNVPDIIDTALMRPGRLDRLIYVGPPDLDARLKILAIRFNKMKIATDVDIEKIAKSTDGCSGAEVVALCQEAGIQAMNEDLDIDCVSMRHFDAALKGIRKGITKDIIDYFEEFARSSGNCQ</sequence>
<dbReference type="FunFam" id="3.40.50.300:FF:000012">
    <property type="entry name" value="Transitional endoplasmic reticulum ATPase"/>
    <property type="match status" value="1"/>
</dbReference>
<dbReference type="PANTHER" id="PTHR23077:SF27">
    <property type="entry name" value="ATPASE FAMILY GENE 2 PROTEIN HOMOLOG A"/>
    <property type="match status" value="1"/>
</dbReference>
<name>A0A167D7L7_9ASCO</name>
<feature type="compositionally biased region" description="Polar residues" evidence="4">
    <location>
        <begin position="1"/>
        <end position="14"/>
    </location>
</feature>
<dbReference type="EMBL" id="CP014501">
    <property type="protein sequence ID" value="ANB12581.1"/>
    <property type="molecule type" value="Genomic_DNA"/>
</dbReference>
<evidence type="ECO:0000259" key="5">
    <source>
        <dbReference type="SMART" id="SM00382"/>
    </source>
</evidence>
<dbReference type="AlphaFoldDB" id="A0A167D7L7"/>
<evidence type="ECO:0000313" key="6">
    <source>
        <dbReference type="EMBL" id="ANB12581.1"/>
    </source>
</evidence>
<dbReference type="InterPro" id="IPR003960">
    <property type="entry name" value="ATPase_AAA_CS"/>
</dbReference>
<evidence type="ECO:0000256" key="3">
    <source>
        <dbReference type="ARBA" id="ARBA00022840"/>
    </source>
</evidence>
<dbReference type="CDD" id="cd19511">
    <property type="entry name" value="RecA-like_CDC48_r2-like"/>
    <property type="match status" value="1"/>
</dbReference>
<dbReference type="InterPro" id="IPR027417">
    <property type="entry name" value="P-loop_NTPase"/>
</dbReference>
<dbReference type="FunFam" id="3.40.50.300:FF:000018">
    <property type="entry name" value="Cell division control 48"/>
    <property type="match status" value="1"/>
</dbReference>
<evidence type="ECO:0000256" key="1">
    <source>
        <dbReference type="ARBA" id="ARBA00022737"/>
    </source>
</evidence>
<keyword evidence="7" id="KW-1185">Reference proteome</keyword>
<dbReference type="GO" id="GO:0030687">
    <property type="term" value="C:preribosome, large subunit precursor"/>
    <property type="evidence" value="ECO:0007669"/>
    <property type="project" value="EnsemblFungi"/>
</dbReference>
<accession>A0A167D7L7</accession>
<feature type="domain" description="AAA+ ATPase" evidence="5">
    <location>
        <begin position="289"/>
        <end position="426"/>
    </location>
</feature>
<dbReference type="GO" id="GO:0042273">
    <property type="term" value="P:ribosomal large subunit biogenesis"/>
    <property type="evidence" value="ECO:0007669"/>
    <property type="project" value="EnsemblFungi"/>
</dbReference>
<keyword evidence="2" id="KW-0547">Nucleotide-binding</keyword>
<dbReference type="PANTHER" id="PTHR23077">
    <property type="entry name" value="AAA-FAMILY ATPASE"/>
    <property type="match status" value="1"/>
</dbReference>
<dbReference type="CDD" id="cd19503">
    <property type="entry name" value="RecA-like_CDC48_NLV2_r1-like"/>
    <property type="match status" value="1"/>
</dbReference>
<dbReference type="GO" id="GO:0016887">
    <property type="term" value="F:ATP hydrolysis activity"/>
    <property type="evidence" value="ECO:0007669"/>
    <property type="project" value="EnsemblFungi"/>
</dbReference>
<feature type="region of interest" description="Disordered" evidence="4">
    <location>
        <begin position="1"/>
        <end position="41"/>
    </location>
</feature>
<dbReference type="Proteomes" id="UP000189580">
    <property type="component" value="Chromosome a"/>
</dbReference>
<dbReference type="RefSeq" id="XP_018735058.1">
    <property type="nucleotide sequence ID" value="XM_018882806.1"/>
</dbReference>
<evidence type="ECO:0000256" key="4">
    <source>
        <dbReference type="SAM" id="MobiDB-lite"/>
    </source>
</evidence>
<dbReference type="Pfam" id="PF17862">
    <property type="entry name" value="AAA_lid_3"/>
    <property type="match status" value="2"/>
</dbReference>
<dbReference type="GeneID" id="30037914"/>
<reference evidence="6 7" key="1">
    <citation type="submission" date="2016-02" db="EMBL/GenBank/DDBJ databases">
        <title>Complete genome sequence and transcriptome regulation of the pentose utilising yeast Sugiyamaella lignohabitans.</title>
        <authorList>
            <person name="Bellasio M."/>
            <person name="Peymann A."/>
            <person name="Valli M."/>
            <person name="Sipitzky M."/>
            <person name="Graf A."/>
            <person name="Sauer M."/>
            <person name="Marx H."/>
            <person name="Mattanovich D."/>
        </authorList>
    </citation>
    <scope>NUCLEOTIDE SEQUENCE [LARGE SCALE GENOMIC DNA]</scope>
    <source>
        <strain evidence="6 7">CBS 10342</strain>
    </source>
</reference>
<dbReference type="GO" id="GO:0005524">
    <property type="term" value="F:ATP binding"/>
    <property type="evidence" value="ECO:0007669"/>
    <property type="project" value="UniProtKB-KW"/>
</dbReference>
<dbReference type="FunFam" id="1.10.8.60:FF:000178">
    <property type="entry name" value="CDC48/VCP homolog, AAA superfamily"/>
    <property type="match status" value="1"/>
</dbReference>
<dbReference type="InterPro" id="IPR003593">
    <property type="entry name" value="AAA+_ATPase"/>
</dbReference>
<evidence type="ECO:0000256" key="2">
    <source>
        <dbReference type="ARBA" id="ARBA00022741"/>
    </source>
</evidence>
<gene>
    <name evidence="6" type="primary">AFG2</name>
    <name evidence="6" type="ORF">AWJ20_838</name>
</gene>
<dbReference type="GO" id="GO:0034214">
    <property type="term" value="P:protein hexamerization"/>
    <property type="evidence" value="ECO:0007669"/>
    <property type="project" value="EnsemblFungi"/>
</dbReference>
<dbReference type="SMART" id="SM00382">
    <property type="entry name" value="AAA"/>
    <property type="match status" value="2"/>
</dbReference>
<keyword evidence="3" id="KW-0067">ATP-binding</keyword>
<dbReference type="PROSITE" id="PS00674">
    <property type="entry name" value="AAA"/>
    <property type="match status" value="2"/>
</dbReference>
<dbReference type="SUPFAM" id="SSF52540">
    <property type="entry name" value="P-loop containing nucleoside triphosphate hydrolases"/>
    <property type="match status" value="2"/>
</dbReference>
<dbReference type="InterPro" id="IPR050168">
    <property type="entry name" value="AAA_ATPase_domain"/>
</dbReference>
<evidence type="ECO:0000313" key="7">
    <source>
        <dbReference type="Proteomes" id="UP000189580"/>
    </source>
</evidence>
<dbReference type="InterPro" id="IPR003959">
    <property type="entry name" value="ATPase_AAA_core"/>
</dbReference>
<protein>
    <submittedName>
        <fullName evidence="6">AAA family ATPase AFG2</fullName>
    </submittedName>
</protein>
<dbReference type="GO" id="GO:0009410">
    <property type="term" value="P:response to xenobiotic stimulus"/>
    <property type="evidence" value="ECO:0007669"/>
    <property type="project" value="EnsemblFungi"/>
</dbReference>